<evidence type="ECO:0000256" key="7">
    <source>
        <dbReference type="ARBA" id="ARBA00022840"/>
    </source>
</evidence>
<feature type="binding site" evidence="11">
    <location>
        <position position="356"/>
    </location>
    <ligand>
        <name>ATP</name>
        <dbReference type="ChEBI" id="CHEBI:30616"/>
    </ligand>
</feature>
<comment type="caution">
    <text evidence="14">The sequence shown here is derived from an EMBL/GenBank/DDBJ whole genome shotgun (WGS) entry which is preliminary data.</text>
</comment>
<comment type="subunit">
    <text evidence="11">Monomer.</text>
</comment>
<dbReference type="SUPFAM" id="SSF47323">
    <property type="entry name" value="Anticodon-binding domain of a subclass of class I aminoacyl-tRNA synthetases"/>
    <property type="match status" value="1"/>
</dbReference>
<dbReference type="InterPro" id="IPR009080">
    <property type="entry name" value="tRNAsynth_Ia_anticodon-bd"/>
</dbReference>
<name>A0A0G1U9Z3_9BACT</name>
<dbReference type="InterPro" id="IPR015413">
    <property type="entry name" value="Methionyl/Leucyl_tRNA_Synth"/>
</dbReference>
<dbReference type="PATRIC" id="fig|1618660.3.peg.644"/>
<keyword evidence="11" id="KW-0862">Zinc</keyword>
<dbReference type="PROSITE" id="PS00178">
    <property type="entry name" value="AA_TRNA_LIGASE_I"/>
    <property type="match status" value="1"/>
</dbReference>
<gene>
    <name evidence="11" type="primary">metG</name>
    <name evidence="14" type="ORF">UY23_C0005G0020</name>
</gene>
<dbReference type="GO" id="GO:0046872">
    <property type="term" value="F:metal ion binding"/>
    <property type="evidence" value="ECO:0007669"/>
    <property type="project" value="UniProtKB-KW"/>
</dbReference>
<dbReference type="CDD" id="cd00814">
    <property type="entry name" value="MetRS_core"/>
    <property type="match status" value="1"/>
</dbReference>
<evidence type="ECO:0000256" key="4">
    <source>
        <dbReference type="ARBA" id="ARBA00022490"/>
    </source>
</evidence>
<keyword evidence="6 11" id="KW-0547">Nucleotide-binding</keyword>
<evidence type="ECO:0000256" key="8">
    <source>
        <dbReference type="ARBA" id="ARBA00022917"/>
    </source>
</evidence>
<keyword evidence="4 11" id="KW-0963">Cytoplasm</keyword>
<dbReference type="GO" id="GO:0006431">
    <property type="term" value="P:methionyl-tRNA aminoacylation"/>
    <property type="evidence" value="ECO:0007669"/>
    <property type="project" value="UniProtKB-UniRule"/>
</dbReference>
<dbReference type="Gene3D" id="1.10.730.10">
    <property type="entry name" value="Isoleucyl-tRNA Synthetase, Domain 1"/>
    <property type="match status" value="1"/>
</dbReference>
<comment type="function">
    <text evidence="1 11">Is required not only for elongation of protein synthesis but also for the initiation of all mRNA translation through initiator tRNA(fMet) aminoacylation.</text>
</comment>
<evidence type="ECO:0000256" key="2">
    <source>
        <dbReference type="ARBA" id="ARBA00004496"/>
    </source>
</evidence>
<comment type="catalytic activity">
    <reaction evidence="10 11">
        <text>tRNA(Met) + L-methionine + ATP = L-methionyl-tRNA(Met) + AMP + diphosphate</text>
        <dbReference type="Rhea" id="RHEA:13481"/>
        <dbReference type="Rhea" id="RHEA-COMP:9667"/>
        <dbReference type="Rhea" id="RHEA-COMP:9698"/>
        <dbReference type="ChEBI" id="CHEBI:30616"/>
        <dbReference type="ChEBI" id="CHEBI:33019"/>
        <dbReference type="ChEBI" id="CHEBI:57844"/>
        <dbReference type="ChEBI" id="CHEBI:78442"/>
        <dbReference type="ChEBI" id="CHEBI:78530"/>
        <dbReference type="ChEBI" id="CHEBI:456215"/>
        <dbReference type="EC" id="6.1.1.10"/>
    </reaction>
</comment>
<organism evidence="14 15">
    <name type="scientific">Candidatus Jorgensenbacteria bacterium GW2011_GWA1_48_11</name>
    <dbReference type="NCBI Taxonomy" id="1618660"/>
    <lineage>
        <taxon>Bacteria</taxon>
        <taxon>Candidatus Joergenseniibacteriota</taxon>
    </lineage>
</organism>
<dbReference type="InterPro" id="IPR023458">
    <property type="entry name" value="Met-tRNA_ligase_1"/>
</dbReference>
<keyword evidence="8 11" id="KW-0648">Protein biosynthesis</keyword>
<evidence type="ECO:0000256" key="3">
    <source>
        <dbReference type="ARBA" id="ARBA00008258"/>
    </source>
</evidence>
<feature type="binding site" evidence="11">
    <location>
        <position position="172"/>
    </location>
    <ligand>
        <name>Zn(2+)</name>
        <dbReference type="ChEBI" id="CHEBI:29105"/>
    </ligand>
</feature>
<evidence type="ECO:0000259" key="12">
    <source>
        <dbReference type="Pfam" id="PF09334"/>
    </source>
</evidence>
<feature type="short sequence motif" description="'KMSKS' region" evidence="11">
    <location>
        <begin position="353"/>
        <end position="357"/>
    </location>
</feature>
<dbReference type="InterPro" id="IPR029038">
    <property type="entry name" value="MetRS_Zn"/>
</dbReference>
<dbReference type="EC" id="6.1.1.10" evidence="11"/>
<dbReference type="Gene3D" id="3.40.50.620">
    <property type="entry name" value="HUPs"/>
    <property type="match status" value="1"/>
</dbReference>
<dbReference type="FunFam" id="2.20.28.20:FF:000001">
    <property type="entry name" value="Methionine--tRNA ligase"/>
    <property type="match status" value="1"/>
</dbReference>
<dbReference type="InterPro" id="IPR014758">
    <property type="entry name" value="Met-tRNA_synth"/>
</dbReference>
<comment type="similarity">
    <text evidence="3 11">Belongs to the class-I aminoacyl-tRNA synthetase family. MetG type 1 subfamily.</text>
</comment>
<dbReference type="Proteomes" id="UP000034956">
    <property type="component" value="Unassembled WGS sequence"/>
</dbReference>
<dbReference type="EMBL" id="LCPF01000005">
    <property type="protein sequence ID" value="KKU90924.1"/>
    <property type="molecule type" value="Genomic_DNA"/>
</dbReference>
<dbReference type="Gene3D" id="2.20.28.20">
    <property type="entry name" value="Methionyl-tRNA synthetase, Zn-domain"/>
    <property type="match status" value="1"/>
</dbReference>
<evidence type="ECO:0000256" key="9">
    <source>
        <dbReference type="ARBA" id="ARBA00023146"/>
    </source>
</evidence>
<feature type="binding site" evidence="11">
    <location>
        <position position="169"/>
    </location>
    <ligand>
        <name>Zn(2+)</name>
        <dbReference type="ChEBI" id="CHEBI:29105"/>
    </ligand>
</feature>
<keyword evidence="9 11" id="KW-0030">Aminoacyl-tRNA synthetase</keyword>
<dbReference type="InterPro" id="IPR033911">
    <property type="entry name" value="MetRS_core"/>
</dbReference>
<accession>A0A0G1U9Z3</accession>
<evidence type="ECO:0000256" key="1">
    <source>
        <dbReference type="ARBA" id="ARBA00003314"/>
    </source>
</evidence>
<keyword evidence="7 11" id="KW-0067">ATP-binding</keyword>
<dbReference type="InterPro" id="IPR014729">
    <property type="entry name" value="Rossmann-like_a/b/a_fold"/>
</dbReference>
<keyword evidence="5 11" id="KW-0436">Ligase</keyword>
<dbReference type="GO" id="GO:0005524">
    <property type="term" value="F:ATP binding"/>
    <property type="evidence" value="ECO:0007669"/>
    <property type="project" value="UniProtKB-UniRule"/>
</dbReference>
<dbReference type="AlphaFoldDB" id="A0A0G1U9Z3"/>
<evidence type="ECO:0000313" key="14">
    <source>
        <dbReference type="EMBL" id="KKU90924.1"/>
    </source>
</evidence>
<proteinExistence type="inferred from homology"/>
<dbReference type="GO" id="GO:0004825">
    <property type="term" value="F:methionine-tRNA ligase activity"/>
    <property type="evidence" value="ECO:0007669"/>
    <property type="project" value="UniProtKB-UniRule"/>
</dbReference>
<dbReference type="GO" id="GO:0005829">
    <property type="term" value="C:cytosol"/>
    <property type="evidence" value="ECO:0007669"/>
    <property type="project" value="TreeGrafter"/>
</dbReference>
<evidence type="ECO:0000313" key="15">
    <source>
        <dbReference type="Proteomes" id="UP000034956"/>
    </source>
</evidence>
<dbReference type="InterPro" id="IPR001412">
    <property type="entry name" value="aa-tRNA-synth_I_CS"/>
</dbReference>
<dbReference type="SUPFAM" id="SSF57770">
    <property type="entry name" value="Methionyl-tRNA synthetase (MetRS), Zn-domain"/>
    <property type="match status" value="1"/>
</dbReference>
<evidence type="ECO:0000256" key="11">
    <source>
        <dbReference type="HAMAP-Rule" id="MF_00098"/>
    </source>
</evidence>
<dbReference type="SUPFAM" id="SSF52374">
    <property type="entry name" value="Nucleotidylyl transferase"/>
    <property type="match status" value="1"/>
</dbReference>
<dbReference type="HAMAP" id="MF_00098">
    <property type="entry name" value="Met_tRNA_synth_type1"/>
    <property type="match status" value="1"/>
</dbReference>
<comment type="cofactor">
    <cofactor evidence="11">
        <name>Zn(2+)</name>
        <dbReference type="ChEBI" id="CHEBI:29105"/>
    </cofactor>
    <text evidence="11">Binds 1 zinc ion per subunit.</text>
</comment>
<dbReference type="InterPro" id="IPR041872">
    <property type="entry name" value="Anticodon_Met"/>
</dbReference>
<feature type="domain" description="Methionyl-tRNA synthetase anticodon-binding" evidence="13">
    <location>
        <begin position="431"/>
        <end position="563"/>
    </location>
</feature>
<feature type="binding site" evidence="11">
    <location>
        <position position="159"/>
    </location>
    <ligand>
        <name>Zn(2+)</name>
        <dbReference type="ChEBI" id="CHEBI:29105"/>
    </ligand>
</feature>
<comment type="subcellular location">
    <subcellularLocation>
        <location evidence="2 11">Cytoplasm</location>
    </subcellularLocation>
</comment>
<sequence length="569" mass="65875">MVKFKEGLYNSNMPKKVFIGVAWPYVNGDIHIGHPAGYLLPADIFARFHRYLGNDVLMVSGSDCFGTPITLEADKRKVSPEEVVKEYHARNIELLKELGISFDLYTKTDNPNHKKIVQDFFVKLLERGLIFKKETEQYYSPEEKRFLPDRYVEGKCPHCGFAEARSDQCENCGRVLSPGELQNPKNRTSGKPAALKPTEHYFFDWPKLQPFLEKYVAGREGWRNWVLKETEGWLKTGLKPRAITRDLDWGVEIPIERIPKELRIDNYEHKRIYVWFEAVIGYFSASLEWAELQGKQWEDWWYDKDAIHAYFMGKDNLVFHTLFWPGQLHAFDEKLHLPDLPVINQFLNLEGRKFSKSRGIIIDSKYFVETYGLDALRFYLTLIAPESADTDFTWADFVGKNNEILIGNLGNFVNRTLTLAQALEFDGKNIDKKLAEKIVQFVRGAKDSLGQAEFKKYLEFVLAISHEGNKYLASEEPWFLKEKEPKKFQAVMENAVFIVLALLLTIKPLLPEATKKLGEILGANFENWPTDEEKEIRESIAGIKIGKTKPLFNKIDEKIIQEEKAKLKL</sequence>
<evidence type="ECO:0000256" key="10">
    <source>
        <dbReference type="ARBA" id="ARBA00047364"/>
    </source>
</evidence>
<dbReference type="PANTHER" id="PTHR45765:SF1">
    <property type="entry name" value="METHIONINE--TRNA LIGASE, CYTOPLASMIC"/>
    <property type="match status" value="1"/>
</dbReference>
<dbReference type="NCBIfam" id="TIGR00398">
    <property type="entry name" value="metG"/>
    <property type="match status" value="1"/>
</dbReference>
<dbReference type="PANTHER" id="PTHR45765">
    <property type="entry name" value="METHIONINE--TRNA LIGASE"/>
    <property type="match status" value="1"/>
</dbReference>
<evidence type="ECO:0000256" key="5">
    <source>
        <dbReference type="ARBA" id="ARBA00022598"/>
    </source>
</evidence>
<protein>
    <recommendedName>
        <fullName evidence="11">Methionine--tRNA ligase</fullName>
        <ecNumber evidence="11">6.1.1.10</ecNumber>
    </recommendedName>
    <alternativeName>
        <fullName evidence="11">Methionyl-tRNA synthetase</fullName>
        <shortName evidence="11">MetRS</shortName>
    </alternativeName>
</protein>
<reference evidence="14 15" key="1">
    <citation type="journal article" date="2015" name="Nature">
        <title>rRNA introns, odd ribosomes, and small enigmatic genomes across a large radiation of phyla.</title>
        <authorList>
            <person name="Brown C.T."/>
            <person name="Hug L.A."/>
            <person name="Thomas B.C."/>
            <person name="Sharon I."/>
            <person name="Castelle C.J."/>
            <person name="Singh A."/>
            <person name="Wilkins M.J."/>
            <person name="Williams K.H."/>
            <person name="Banfield J.F."/>
        </authorList>
    </citation>
    <scope>NUCLEOTIDE SEQUENCE [LARGE SCALE GENOMIC DNA]</scope>
</reference>
<feature type="short sequence motif" description="'HIGH' region" evidence="11">
    <location>
        <begin position="24"/>
        <end position="34"/>
    </location>
</feature>
<evidence type="ECO:0000259" key="13">
    <source>
        <dbReference type="Pfam" id="PF19303"/>
    </source>
</evidence>
<dbReference type="PRINTS" id="PR01041">
    <property type="entry name" value="TRNASYNTHMET"/>
</dbReference>
<keyword evidence="11" id="KW-0479">Metal-binding</keyword>
<dbReference type="Pfam" id="PF09334">
    <property type="entry name" value="tRNA-synt_1g"/>
    <property type="match status" value="1"/>
</dbReference>
<evidence type="ECO:0000256" key="6">
    <source>
        <dbReference type="ARBA" id="ARBA00022741"/>
    </source>
</evidence>
<feature type="binding site" evidence="11">
    <location>
        <position position="156"/>
    </location>
    <ligand>
        <name>Zn(2+)</name>
        <dbReference type="ChEBI" id="CHEBI:29105"/>
    </ligand>
</feature>
<feature type="domain" description="Methionyl/Leucyl tRNA synthetase" evidence="12">
    <location>
        <begin position="18"/>
        <end position="417"/>
    </location>
</feature>
<dbReference type="Pfam" id="PF19303">
    <property type="entry name" value="Anticodon_3"/>
    <property type="match status" value="1"/>
</dbReference>